<evidence type="ECO:0000313" key="3">
    <source>
        <dbReference type="Proteomes" id="UP000678679"/>
    </source>
</evidence>
<protein>
    <submittedName>
        <fullName evidence="2">MBL fold metallo-hydrolase</fullName>
    </submittedName>
</protein>
<dbReference type="PANTHER" id="PTHR15032:SF4">
    <property type="entry name" value="N-ACYL-PHOSPHATIDYLETHANOLAMINE-HYDROLYZING PHOSPHOLIPASE D"/>
    <property type="match status" value="1"/>
</dbReference>
<dbReference type="InterPro" id="IPR036866">
    <property type="entry name" value="RibonucZ/Hydroxyglut_hydro"/>
</dbReference>
<sequence>MKILNYLSPQFGGIVDLQEEEKLEKSPQWKEGKFENQEETTMSINMKTLPGLLKKQFTNRAARAPKKNISILPFHEDEYNINIHQPKCVWYGHSAMLLQLNGKNILIDPMLGQDASPIGPINTKRYSKDSLDVIRQLPDIDILLQTHDHYDHLDLDSINLLKGKVKQYIVGLGIKRHLVTWGVEESLISEVDWWDKVNVHGMDITYTPSRHFSGRGLSDRAKSLWGGFAIKTQNHNIYWSGDGGYGPHFKEIGKKLGPFDWGFMENGQYNENWHHIHMFPEESVQAALDAKVQKAFAVHWGGFTLALHTWKDPIERFVNEARKKNLTVFSAQIGKIVEMGRNDEHYDWWTVLE</sequence>
<dbReference type="KEGG" id="fya:KMW28_05300"/>
<dbReference type="Proteomes" id="UP000678679">
    <property type="component" value="Chromosome 1"/>
</dbReference>
<dbReference type="SUPFAM" id="SSF56281">
    <property type="entry name" value="Metallo-hydrolase/oxidoreductase"/>
    <property type="match status" value="1"/>
</dbReference>
<dbReference type="Pfam" id="PF12706">
    <property type="entry name" value="Lactamase_B_2"/>
    <property type="match status" value="1"/>
</dbReference>
<dbReference type="InterPro" id="IPR024884">
    <property type="entry name" value="NAPE-PLD"/>
</dbReference>
<dbReference type="InterPro" id="IPR001279">
    <property type="entry name" value="Metallo-B-lactamas"/>
</dbReference>
<dbReference type="EMBL" id="CP076132">
    <property type="protein sequence ID" value="QWG02999.1"/>
    <property type="molecule type" value="Genomic_DNA"/>
</dbReference>
<dbReference type="Gene3D" id="3.60.15.10">
    <property type="entry name" value="Ribonuclease Z/Hydroxyacylglutathione hydrolase-like"/>
    <property type="match status" value="1"/>
</dbReference>
<dbReference type="PIRSF" id="PIRSF038896">
    <property type="entry name" value="NAPE-PLD"/>
    <property type="match status" value="1"/>
</dbReference>
<dbReference type="GO" id="GO:0005737">
    <property type="term" value="C:cytoplasm"/>
    <property type="evidence" value="ECO:0007669"/>
    <property type="project" value="TreeGrafter"/>
</dbReference>
<dbReference type="GO" id="GO:0008270">
    <property type="term" value="F:zinc ion binding"/>
    <property type="evidence" value="ECO:0007669"/>
    <property type="project" value="InterPro"/>
</dbReference>
<dbReference type="GO" id="GO:0070290">
    <property type="term" value="F:N-acylphosphatidylethanolamine-specific phospholipase D activity"/>
    <property type="evidence" value="ECO:0007669"/>
    <property type="project" value="InterPro"/>
</dbReference>
<reference evidence="2 3" key="1">
    <citation type="submission" date="2021-05" db="EMBL/GenBank/DDBJ databases">
        <title>Comparative genomic studies on the polysaccharide-degrading batcterial strains of the Flammeovirga genus.</title>
        <authorList>
            <person name="Zewei F."/>
            <person name="Zheng Z."/>
            <person name="Yu L."/>
            <person name="Ruyue G."/>
            <person name="Yanhong M."/>
            <person name="Yuanyuan C."/>
            <person name="Jingyan G."/>
            <person name="Wenjun H."/>
        </authorList>
    </citation>
    <scope>NUCLEOTIDE SEQUENCE [LARGE SCALE GENOMIC DNA]</scope>
    <source>
        <strain evidence="2 3">NBRC:100898</strain>
    </source>
</reference>
<feature type="domain" description="Metallo-beta-lactamase" evidence="1">
    <location>
        <begin position="104"/>
        <end position="300"/>
    </location>
</feature>
<proteinExistence type="predicted"/>
<dbReference type="AlphaFoldDB" id="A0AAX1N5Z8"/>
<keyword evidence="3" id="KW-1185">Reference proteome</keyword>
<dbReference type="PANTHER" id="PTHR15032">
    <property type="entry name" value="N-ACYL-PHOSPHATIDYLETHANOLAMINE-HYDROLYZING PHOSPHOLIPASE D"/>
    <property type="match status" value="1"/>
</dbReference>
<evidence type="ECO:0000259" key="1">
    <source>
        <dbReference type="Pfam" id="PF12706"/>
    </source>
</evidence>
<organism evidence="2 3">
    <name type="scientific">Flammeovirga yaeyamensis</name>
    <dbReference type="NCBI Taxonomy" id="367791"/>
    <lineage>
        <taxon>Bacteria</taxon>
        <taxon>Pseudomonadati</taxon>
        <taxon>Bacteroidota</taxon>
        <taxon>Cytophagia</taxon>
        <taxon>Cytophagales</taxon>
        <taxon>Flammeovirgaceae</taxon>
        <taxon>Flammeovirga</taxon>
    </lineage>
</organism>
<dbReference type="RefSeq" id="WP_169664459.1">
    <property type="nucleotide sequence ID" value="NZ_CP076132.1"/>
</dbReference>
<evidence type="ECO:0000313" key="2">
    <source>
        <dbReference type="EMBL" id="QWG02999.1"/>
    </source>
</evidence>
<gene>
    <name evidence="2" type="ORF">KMW28_05300</name>
</gene>
<name>A0AAX1N5Z8_9BACT</name>
<accession>A0AAX1N5Z8</accession>